<keyword evidence="2" id="KW-1185">Reference proteome</keyword>
<comment type="caution">
    <text evidence="1">The sequence shown here is derived from an EMBL/GenBank/DDBJ whole genome shotgun (WGS) entry which is preliminary data.</text>
</comment>
<protein>
    <submittedName>
        <fullName evidence="1">Uncharacterized protein</fullName>
    </submittedName>
</protein>
<gene>
    <name evidence="1" type="ORF">SCF082_LOCUS16647</name>
</gene>
<proteinExistence type="predicted"/>
<reference evidence="1 2" key="1">
    <citation type="submission" date="2024-02" db="EMBL/GenBank/DDBJ databases">
        <authorList>
            <person name="Chen Y."/>
            <person name="Shah S."/>
            <person name="Dougan E. K."/>
            <person name="Thang M."/>
            <person name="Chan C."/>
        </authorList>
    </citation>
    <scope>NUCLEOTIDE SEQUENCE [LARGE SCALE GENOMIC DNA]</scope>
</reference>
<dbReference type="Proteomes" id="UP001642464">
    <property type="component" value="Unassembled WGS sequence"/>
</dbReference>
<accession>A0ABP0KD07</accession>
<sequence>MVLPRSPKLRSKAPPRVIHWVRETKEKDETYPAVRQAQRLLPRLLGANESNFAQAGLQSFSSPTFSATAMDKPDSAVPVPLKSKMYAHALGEFRRLPNLQKFKLCKAFHTKCPDGENCAHEKEEL</sequence>
<organism evidence="1 2">
    <name type="scientific">Durusdinium trenchii</name>
    <dbReference type="NCBI Taxonomy" id="1381693"/>
    <lineage>
        <taxon>Eukaryota</taxon>
        <taxon>Sar</taxon>
        <taxon>Alveolata</taxon>
        <taxon>Dinophyceae</taxon>
        <taxon>Suessiales</taxon>
        <taxon>Symbiodiniaceae</taxon>
        <taxon>Durusdinium</taxon>
    </lineage>
</organism>
<evidence type="ECO:0000313" key="2">
    <source>
        <dbReference type="Proteomes" id="UP001642464"/>
    </source>
</evidence>
<name>A0ABP0KD07_9DINO</name>
<dbReference type="EMBL" id="CAXAMM010010891">
    <property type="protein sequence ID" value="CAK9024482.1"/>
    <property type="molecule type" value="Genomic_DNA"/>
</dbReference>
<evidence type="ECO:0000313" key="1">
    <source>
        <dbReference type="EMBL" id="CAK9024482.1"/>
    </source>
</evidence>